<sequence length="856" mass="100286">MQFDKSKLISTVSSLFRSKVVRTWSLRIILSIWLITLGFWLYDNQSNSEAIFQDEFLQDYYLESHTNFQTIDEYLKSLEPAYNEAFPMGRLVHSRTYDNLTKKYDLTYLLKDTTFQERCDLYFKELYQQKPNWNIDLDYDFSFDRDGYSTLEKYKEKKIEEYKNNEAKEKEIKKSEVVVTDKKIKEIEANHVEVVARIAEHEKLIHDYLTHVKVFNKCYILSSSIPERVSVTNFVNNQKSELANIDLDKTSKKLKSKSKSKSLKNSQSFQDLESRIYPWLTGVLPTFTRWDGKVIKNALPQMCKYTAQECVSVNAEANIKSSFVERKPGFMKKFRQGLNGRGIGLTISNSHVVMAIRFIRLLRALDNELPIEIIYVSDLNAESRNQLIEASRGPLSDGGGKVLKAQELWFVDVSPAVNKKYHGKFGGFGNKILATIFNSFNEFILVDADTVMLKAPDYFFNLPKYQQYGTFYYKDRSAAEFRPKDDTTFFRKMMPSQLDTAMFGIPQITDYTLKREFFKGMSHYMESGLVVINRERHFTKGFIMAQLNAIKPAHDRLYGDKELFWLAHTVSGDESYYFNKHFSAAIGEVTPDRERNANLKEKKPNFKSKEICSNHPAHINDQDDHTLLWFNSGFQFCGQTAKVDFESEFEHKDRYTQFNSLSSFQAFFTSKLGIKEAVIPPVNFDIGMDQPNKDDEPSRGWVNARNYCNGYTWCAYSSIGSDKEGETNNIQEGLYIKYTDDETKLFDYLGGIWTYPFDFRSDKQVEIDRIEAIKKAKEDEEKKKKKEEEDLKKKEEEEKKKKEEDEKKKKEEDEKKKKEEDEKKQKEEDEKKKKEEDDKKKEEEGEMKSDEDFKKN</sequence>
<dbReference type="PANTHER" id="PTHR31392">
    <property type="entry name" value="ALPHA-1,3-MANNOSYLTRANSFERASE MNN1-RELATED"/>
    <property type="match status" value="1"/>
</dbReference>
<evidence type="ECO:0000256" key="2">
    <source>
        <dbReference type="ARBA" id="ARBA00004922"/>
    </source>
</evidence>
<dbReference type="InterPro" id="IPR029044">
    <property type="entry name" value="Nucleotide-diphossugar_trans"/>
</dbReference>
<evidence type="ECO:0000256" key="4">
    <source>
        <dbReference type="ARBA" id="ARBA00022676"/>
    </source>
</evidence>
<keyword evidence="4" id="KW-0328">Glycosyltransferase</keyword>
<keyword evidence="11" id="KW-0325">Glycoprotein</keyword>
<evidence type="ECO:0000256" key="10">
    <source>
        <dbReference type="ARBA" id="ARBA00023136"/>
    </source>
</evidence>
<dbReference type="EMBL" id="OZ004260">
    <property type="protein sequence ID" value="CAK7920523.1"/>
    <property type="molecule type" value="Genomic_DNA"/>
</dbReference>
<comment type="similarity">
    <text evidence="3">Belongs to the MNN1/MNT family.</text>
</comment>
<accession>A0ABP0EMV8</accession>
<protein>
    <submittedName>
        <fullName evidence="15">Alpha-1,3-mannosyltransferase Mnn14p</fullName>
    </submittedName>
</protein>
<reference evidence="15 16" key="1">
    <citation type="submission" date="2024-01" db="EMBL/GenBank/DDBJ databases">
        <authorList>
            <consortium name="Genoscope - CEA"/>
            <person name="William W."/>
        </authorList>
    </citation>
    <scope>NUCLEOTIDE SEQUENCE [LARGE SCALE GENOMIC DNA]</scope>
    <source>
        <strain evidence="15 16">29B2s-10</strain>
    </source>
</reference>
<evidence type="ECO:0000256" key="7">
    <source>
        <dbReference type="ARBA" id="ARBA00022968"/>
    </source>
</evidence>
<keyword evidence="8 14" id="KW-1133">Transmembrane helix</keyword>
<keyword evidence="12" id="KW-0175">Coiled coil</keyword>
<name>A0ABP0EMV8_9ASCO</name>
<keyword evidence="10 14" id="KW-0472">Membrane</keyword>
<keyword evidence="7" id="KW-0735">Signal-anchor</keyword>
<evidence type="ECO:0000313" key="16">
    <source>
        <dbReference type="Proteomes" id="UP001497600"/>
    </source>
</evidence>
<evidence type="ECO:0000256" key="3">
    <source>
        <dbReference type="ARBA" id="ARBA00009105"/>
    </source>
</evidence>
<keyword evidence="16" id="KW-1185">Reference proteome</keyword>
<evidence type="ECO:0000256" key="5">
    <source>
        <dbReference type="ARBA" id="ARBA00022679"/>
    </source>
</evidence>
<organism evidence="15 16">
    <name type="scientific">[Candida] anglica</name>
    <dbReference type="NCBI Taxonomy" id="148631"/>
    <lineage>
        <taxon>Eukaryota</taxon>
        <taxon>Fungi</taxon>
        <taxon>Dikarya</taxon>
        <taxon>Ascomycota</taxon>
        <taxon>Saccharomycotina</taxon>
        <taxon>Pichiomycetes</taxon>
        <taxon>Debaryomycetaceae</taxon>
        <taxon>Kurtzmaniella</taxon>
    </lineage>
</organism>
<evidence type="ECO:0000256" key="9">
    <source>
        <dbReference type="ARBA" id="ARBA00023034"/>
    </source>
</evidence>
<dbReference type="SUPFAM" id="SSF53448">
    <property type="entry name" value="Nucleotide-diphospho-sugar transferases"/>
    <property type="match status" value="1"/>
</dbReference>
<keyword evidence="9" id="KW-0333">Golgi apparatus</keyword>
<evidence type="ECO:0000313" key="15">
    <source>
        <dbReference type="EMBL" id="CAK7920523.1"/>
    </source>
</evidence>
<dbReference type="Pfam" id="PF11051">
    <property type="entry name" value="Mannosyl_trans3"/>
    <property type="match status" value="1"/>
</dbReference>
<evidence type="ECO:0000256" key="1">
    <source>
        <dbReference type="ARBA" id="ARBA00004323"/>
    </source>
</evidence>
<evidence type="ECO:0000256" key="8">
    <source>
        <dbReference type="ARBA" id="ARBA00022989"/>
    </source>
</evidence>
<dbReference type="InterPro" id="IPR022751">
    <property type="entry name" value="Alpha_mannosyltransferase"/>
</dbReference>
<evidence type="ECO:0000256" key="13">
    <source>
        <dbReference type="SAM" id="MobiDB-lite"/>
    </source>
</evidence>
<evidence type="ECO:0000256" key="11">
    <source>
        <dbReference type="ARBA" id="ARBA00023180"/>
    </source>
</evidence>
<comment type="subcellular location">
    <subcellularLocation>
        <location evidence="1">Golgi apparatus membrane</location>
        <topology evidence="1">Single-pass type II membrane protein</topology>
    </subcellularLocation>
</comment>
<evidence type="ECO:0000256" key="12">
    <source>
        <dbReference type="SAM" id="Coils"/>
    </source>
</evidence>
<evidence type="ECO:0000256" key="6">
    <source>
        <dbReference type="ARBA" id="ARBA00022692"/>
    </source>
</evidence>
<keyword evidence="5" id="KW-0808">Transferase</keyword>
<gene>
    <name evidence="15" type="primary">MNN14</name>
    <name evidence="15" type="ORF">CAAN4_H03378</name>
</gene>
<proteinExistence type="inferred from homology"/>
<dbReference type="PANTHER" id="PTHR31392:SF1">
    <property type="entry name" value="ALPHA-1,3-MANNOSYLTRANSFERASE MNN1-RELATED"/>
    <property type="match status" value="1"/>
</dbReference>
<feature type="coiled-coil region" evidence="12">
    <location>
        <begin position="151"/>
        <end position="204"/>
    </location>
</feature>
<keyword evidence="6 14" id="KW-0812">Transmembrane</keyword>
<feature type="transmembrane region" description="Helical" evidence="14">
    <location>
        <begin position="24"/>
        <end position="42"/>
    </location>
</feature>
<dbReference type="Proteomes" id="UP001497600">
    <property type="component" value="Chromosome H"/>
</dbReference>
<feature type="region of interest" description="Disordered" evidence="13">
    <location>
        <begin position="777"/>
        <end position="856"/>
    </location>
</feature>
<evidence type="ECO:0000256" key="14">
    <source>
        <dbReference type="SAM" id="Phobius"/>
    </source>
</evidence>
<comment type="pathway">
    <text evidence="2">Protein modification; protein glycosylation.</text>
</comment>